<organism evidence="2 3">
    <name type="scientific">Nocardioides humi</name>
    <dbReference type="NCBI Taxonomy" id="449461"/>
    <lineage>
        <taxon>Bacteria</taxon>
        <taxon>Bacillati</taxon>
        <taxon>Actinomycetota</taxon>
        <taxon>Actinomycetes</taxon>
        <taxon>Propionibacteriales</taxon>
        <taxon>Nocardioidaceae</taxon>
        <taxon>Nocardioides</taxon>
    </lineage>
</organism>
<evidence type="ECO:0000256" key="1">
    <source>
        <dbReference type="SAM" id="MobiDB-lite"/>
    </source>
</evidence>
<evidence type="ECO:0000313" key="3">
    <source>
        <dbReference type="Proteomes" id="UP001500842"/>
    </source>
</evidence>
<proteinExistence type="predicted"/>
<evidence type="ECO:0000313" key="2">
    <source>
        <dbReference type="EMBL" id="GAA1517654.1"/>
    </source>
</evidence>
<protein>
    <submittedName>
        <fullName evidence="2">Uncharacterized protein</fullName>
    </submittedName>
</protein>
<feature type="compositionally biased region" description="Low complexity" evidence="1">
    <location>
        <begin position="53"/>
        <end position="68"/>
    </location>
</feature>
<accession>A0ABN2AFN2</accession>
<name>A0ABN2AFN2_9ACTN</name>
<dbReference type="Proteomes" id="UP001500842">
    <property type="component" value="Unassembled WGS sequence"/>
</dbReference>
<sequence>MSAHRSQRIAAVVAGSCLAGGLGVVGLDGSATAASEGPGPARGALDVVHPVGEPDSAAAEPRAPEAGASMSSPYIPGVPHVPSDVLLVMGEGGSLDGSRFVGPEGSLFNGPVDEVEDRVDAWWAEQMAAGLTPEEADALLADH</sequence>
<reference evidence="2 3" key="1">
    <citation type="journal article" date="2019" name="Int. J. Syst. Evol. Microbiol.">
        <title>The Global Catalogue of Microorganisms (GCM) 10K type strain sequencing project: providing services to taxonomists for standard genome sequencing and annotation.</title>
        <authorList>
            <consortium name="The Broad Institute Genomics Platform"/>
            <consortium name="The Broad Institute Genome Sequencing Center for Infectious Disease"/>
            <person name="Wu L."/>
            <person name="Ma J."/>
        </authorList>
    </citation>
    <scope>NUCLEOTIDE SEQUENCE [LARGE SCALE GENOMIC DNA]</scope>
    <source>
        <strain evidence="2 3">JCM 14942</strain>
    </source>
</reference>
<dbReference type="RefSeq" id="WP_344112080.1">
    <property type="nucleotide sequence ID" value="NZ_BAAAOR010000015.1"/>
</dbReference>
<comment type="caution">
    <text evidence="2">The sequence shown here is derived from an EMBL/GenBank/DDBJ whole genome shotgun (WGS) entry which is preliminary data.</text>
</comment>
<dbReference type="EMBL" id="BAAAOR010000015">
    <property type="protein sequence ID" value="GAA1517654.1"/>
    <property type="molecule type" value="Genomic_DNA"/>
</dbReference>
<gene>
    <name evidence="2" type="ORF">GCM10009788_22240</name>
</gene>
<keyword evidence="3" id="KW-1185">Reference proteome</keyword>
<feature type="region of interest" description="Disordered" evidence="1">
    <location>
        <begin position="31"/>
        <end position="75"/>
    </location>
</feature>